<dbReference type="AlphaFoldDB" id="A0A101LVD6"/>
<keyword evidence="1" id="KW-0496">Mitochondrion</keyword>
<geneLocation type="mitochondrion" evidence="1"/>
<protein>
    <submittedName>
        <fullName evidence="1">Uncharacterized protein</fullName>
    </submittedName>
</protein>
<proteinExistence type="predicted"/>
<accession>A0A101LVD6</accession>
<evidence type="ECO:0000313" key="1">
    <source>
        <dbReference type="EMBL" id="KUM46052.1"/>
    </source>
</evidence>
<organism evidence="1">
    <name type="scientific">Picea glauca</name>
    <name type="common">White spruce</name>
    <name type="synonym">Pinus glauca</name>
    <dbReference type="NCBI Taxonomy" id="3330"/>
    <lineage>
        <taxon>Eukaryota</taxon>
        <taxon>Viridiplantae</taxon>
        <taxon>Streptophyta</taxon>
        <taxon>Embryophyta</taxon>
        <taxon>Tracheophyta</taxon>
        <taxon>Spermatophyta</taxon>
        <taxon>Pinopsida</taxon>
        <taxon>Pinidae</taxon>
        <taxon>Conifers I</taxon>
        <taxon>Pinales</taxon>
        <taxon>Pinaceae</taxon>
        <taxon>Picea</taxon>
    </lineage>
</organism>
<sequence>MLSIQESMDLSTINVKKPRVPFHFYIHMDDVSPFLDREAWSSLNSQLRMQCSRQLELQF</sequence>
<dbReference type="EMBL" id="LKAM01000014">
    <property type="protein sequence ID" value="KUM46052.1"/>
    <property type="molecule type" value="Genomic_DNA"/>
</dbReference>
<name>A0A101LVD6_PICGL</name>
<gene>
    <name evidence="1" type="ORF">ABT39_MTgene2155</name>
</gene>
<comment type="caution">
    <text evidence="1">The sequence shown here is derived from an EMBL/GenBank/DDBJ whole genome shotgun (WGS) entry which is preliminary data.</text>
</comment>
<reference evidence="1" key="1">
    <citation type="journal article" date="2015" name="Genome Biol. Evol.">
        <title>Organellar Genomes of White Spruce (Picea glauca): Assembly and Annotation.</title>
        <authorList>
            <person name="Jackman S.D."/>
            <person name="Warren R.L."/>
            <person name="Gibb E.A."/>
            <person name="Vandervalk B.P."/>
            <person name="Mohamadi H."/>
            <person name="Chu J."/>
            <person name="Raymond A."/>
            <person name="Pleasance S."/>
            <person name="Coope R."/>
            <person name="Wildung M.R."/>
            <person name="Ritland C.E."/>
            <person name="Bousquet J."/>
            <person name="Jones S.J."/>
            <person name="Bohlmann J."/>
            <person name="Birol I."/>
        </authorList>
    </citation>
    <scope>NUCLEOTIDE SEQUENCE [LARGE SCALE GENOMIC DNA]</scope>
    <source>
        <tissue evidence="1">Flushing bud</tissue>
    </source>
</reference>